<dbReference type="Proteomes" id="UP001176961">
    <property type="component" value="Unassembled WGS sequence"/>
</dbReference>
<proteinExistence type="predicted"/>
<dbReference type="EMBL" id="CATQJL010000112">
    <property type="protein sequence ID" value="CAJ0592550.1"/>
    <property type="molecule type" value="Genomic_DNA"/>
</dbReference>
<reference evidence="1" key="1">
    <citation type="submission" date="2023-07" db="EMBL/GenBank/DDBJ databases">
        <authorList>
            <consortium name="CYATHOMIX"/>
        </authorList>
    </citation>
    <scope>NUCLEOTIDE SEQUENCE</scope>
    <source>
        <strain evidence="1">N/A</strain>
    </source>
</reference>
<keyword evidence="2" id="KW-1185">Reference proteome</keyword>
<evidence type="ECO:0000313" key="1">
    <source>
        <dbReference type="EMBL" id="CAJ0592550.1"/>
    </source>
</evidence>
<gene>
    <name evidence="1" type="ORF">CYNAS_LOCUS4533</name>
</gene>
<dbReference type="AlphaFoldDB" id="A0AA36DRW2"/>
<sequence length="73" mass="8349">RPSATSLRLSSAASRGPLTYSSWWINGRRSSRTGGSSNTLMTCFNTSCTRQISPSLAFCLNKRRRRFYRALRW</sequence>
<evidence type="ECO:0000313" key="2">
    <source>
        <dbReference type="Proteomes" id="UP001176961"/>
    </source>
</evidence>
<comment type="caution">
    <text evidence="1">The sequence shown here is derived from an EMBL/GenBank/DDBJ whole genome shotgun (WGS) entry which is preliminary data.</text>
</comment>
<name>A0AA36DRW2_CYLNA</name>
<feature type="non-terminal residue" evidence="1">
    <location>
        <position position="73"/>
    </location>
</feature>
<protein>
    <submittedName>
        <fullName evidence="1">Uncharacterized protein</fullName>
    </submittedName>
</protein>
<accession>A0AA36DRW2</accession>
<organism evidence="1 2">
    <name type="scientific">Cylicocyclus nassatus</name>
    <name type="common">Nematode worm</name>
    <dbReference type="NCBI Taxonomy" id="53992"/>
    <lineage>
        <taxon>Eukaryota</taxon>
        <taxon>Metazoa</taxon>
        <taxon>Ecdysozoa</taxon>
        <taxon>Nematoda</taxon>
        <taxon>Chromadorea</taxon>
        <taxon>Rhabditida</taxon>
        <taxon>Rhabditina</taxon>
        <taxon>Rhabditomorpha</taxon>
        <taxon>Strongyloidea</taxon>
        <taxon>Strongylidae</taxon>
        <taxon>Cylicocyclus</taxon>
    </lineage>
</organism>